<reference evidence="1 2" key="1">
    <citation type="submission" date="2020-03" db="EMBL/GenBank/DDBJ databases">
        <title>Sequencing the genomes of 1000 actinobacteria strains.</title>
        <authorList>
            <person name="Klenk H.-P."/>
        </authorList>
    </citation>
    <scope>NUCLEOTIDE SEQUENCE [LARGE SCALE GENOMIC DNA]</scope>
    <source>
        <strain evidence="1 2">DSM 16403</strain>
    </source>
</reference>
<evidence type="ECO:0000313" key="2">
    <source>
        <dbReference type="Proteomes" id="UP000547458"/>
    </source>
</evidence>
<comment type="caution">
    <text evidence="1">The sequence shown here is derived from an EMBL/GenBank/DDBJ whole genome shotgun (WGS) entry which is preliminary data.</text>
</comment>
<dbReference type="Proteomes" id="UP000547458">
    <property type="component" value="Unassembled WGS sequence"/>
</dbReference>
<dbReference type="AlphaFoldDB" id="A0A846RPY7"/>
<dbReference type="EMBL" id="JAATJL010000001">
    <property type="protein sequence ID" value="NJC21805.1"/>
    <property type="molecule type" value="Genomic_DNA"/>
</dbReference>
<gene>
    <name evidence="1" type="ORF">BJ994_000881</name>
</gene>
<dbReference type="RefSeq" id="WP_167991856.1">
    <property type="nucleotide sequence ID" value="NZ_JAATJL010000001.1"/>
</dbReference>
<accession>A0A846RPY7</accession>
<organism evidence="1 2">
    <name type="scientific">Arthrobacter pigmenti</name>
    <dbReference type="NCBI Taxonomy" id="271432"/>
    <lineage>
        <taxon>Bacteria</taxon>
        <taxon>Bacillati</taxon>
        <taxon>Actinomycetota</taxon>
        <taxon>Actinomycetes</taxon>
        <taxon>Micrococcales</taxon>
        <taxon>Micrococcaceae</taxon>
        <taxon>Arthrobacter</taxon>
    </lineage>
</organism>
<keyword evidence="2" id="KW-1185">Reference proteome</keyword>
<protein>
    <submittedName>
        <fullName evidence="1">Uncharacterized protein</fullName>
    </submittedName>
</protein>
<name>A0A846RPY7_9MICC</name>
<proteinExistence type="predicted"/>
<evidence type="ECO:0000313" key="1">
    <source>
        <dbReference type="EMBL" id="NJC21805.1"/>
    </source>
</evidence>
<sequence>MVTPLPAQNTFDHLRSSDGEHVGYINLTQDGRFVPFDLLHRQRAEPMDLDEAENLLDELGLRMFTEDWWLIRDGQQEKVLICEIRRDSISVARAMPGTIAKSVDLTETIDLPLPTDRLVQTGQSA</sequence>